<keyword evidence="2" id="KW-1185">Reference proteome</keyword>
<dbReference type="AlphaFoldDB" id="A0A5B0PY86"/>
<reference evidence="1 2" key="1">
    <citation type="submission" date="2019-05" db="EMBL/GenBank/DDBJ databases">
        <title>Emergence of the Ug99 lineage of the wheat stem rust pathogen through somatic hybridization.</title>
        <authorList>
            <person name="Li F."/>
            <person name="Upadhyaya N.M."/>
            <person name="Sperschneider J."/>
            <person name="Matny O."/>
            <person name="Nguyen-Phuc H."/>
            <person name="Mago R."/>
            <person name="Raley C."/>
            <person name="Miller M.E."/>
            <person name="Silverstein K.A.T."/>
            <person name="Henningsen E."/>
            <person name="Hirsch C.D."/>
            <person name="Visser B."/>
            <person name="Pretorius Z.A."/>
            <person name="Steffenson B.J."/>
            <person name="Schwessinger B."/>
            <person name="Dodds P.N."/>
            <person name="Figueroa M."/>
        </authorList>
    </citation>
    <scope>NUCLEOTIDE SEQUENCE [LARGE SCALE GENOMIC DNA]</scope>
    <source>
        <strain evidence="1">21-0</strain>
    </source>
</reference>
<accession>A0A5B0PY86</accession>
<proteinExistence type="predicted"/>
<gene>
    <name evidence="1" type="primary">AMS1_2</name>
    <name evidence="1" type="ORF">PGT21_022795</name>
</gene>
<dbReference type="EMBL" id="VSWC01000040">
    <property type="protein sequence ID" value="KAA1105872.1"/>
    <property type="molecule type" value="Genomic_DNA"/>
</dbReference>
<comment type="caution">
    <text evidence="1">The sequence shown here is derived from an EMBL/GenBank/DDBJ whole genome shotgun (WGS) entry which is preliminary data.</text>
</comment>
<name>A0A5B0PY86_PUCGR</name>
<sequence length="157" mass="17015">MDVANVRLTLNGASREKGDAFGSDGRGYPSENRQTHPIINAVLKHPRPVDLILPFCDNSLCTKGLKKGEALLEAANQSALYGSQFVIIASASPGKRGSFIGLNTLSFPCQEIIRVPLKIYNGGSAFTLSKVNKESDFVIAQDKIRNGLIELKRLSNL</sequence>
<evidence type="ECO:0000313" key="1">
    <source>
        <dbReference type="EMBL" id="KAA1105872.1"/>
    </source>
</evidence>
<protein>
    <submittedName>
        <fullName evidence="1">Glycoside hydrolase, 38 vacuolar alpha mannosidase</fullName>
    </submittedName>
</protein>
<dbReference type="Proteomes" id="UP000324748">
    <property type="component" value="Unassembled WGS sequence"/>
</dbReference>
<dbReference type="GO" id="GO:0016787">
    <property type="term" value="F:hydrolase activity"/>
    <property type="evidence" value="ECO:0007669"/>
    <property type="project" value="UniProtKB-KW"/>
</dbReference>
<evidence type="ECO:0000313" key="2">
    <source>
        <dbReference type="Proteomes" id="UP000324748"/>
    </source>
</evidence>
<keyword evidence="1" id="KW-0378">Hydrolase</keyword>
<organism evidence="1 2">
    <name type="scientific">Puccinia graminis f. sp. tritici</name>
    <dbReference type="NCBI Taxonomy" id="56615"/>
    <lineage>
        <taxon>Eukaryota</taxon>
        <taxon>Fungi</taxon>
        <taxon>Dikarya</taxon>
        <taxon>Basidiomycota</taxon>
        <taxon>Pucciniomycotina</taxon>
        <taxon>Pucciniomycetes</taxon>
        <taxon>Pucciniales</taxon>
        <taxon>Pucciniaceae</taxon>
        <taxon>Puccinia</taxon>
    </lineage>
</organism>